<evidence type="ECO:0000256" key="11">
    <source>
        <dbReference type="SAM" id="MobiDB-lite"/>
    </source>
</evidence>
<dbReference type="PANTHER" id="PTHR11848">
    <property type="entry name" value="TGF-BETA FAMILY"/>
    <property type="match status" value="1"/>
</dbReference>
<feature type="compositionally biased region" description="Basic and acidic residues" evidence="11">
    <location>
        <begin position="146"/>
        <end position="160"/>
    </location>
</feature>
<dbReference type="GO" id="GO:0097152">
    <property type="term" value="P:mesenchymal cell apoptotic process"/>
    <property type="evidence" value="ECO:0007669"/>
    <property type="project" value="Ensembl"/>
</dbReference>
<evidence type="ECO:0000259" key="13">
    <source>
        <dbReference type="PROSITE" id="PS51362"/>
    </source>
</evidence>
<evidence type="ECO:0000256" key="1">
    <source>
        <dbReference type="ARBA" id="ARBA00004613"/>
    </source>
</evidence>
<feature type="chain" id="PRO_5030051952" evidence="12">
    <location>
        <begin position="28"/>
        <end position="489"/>
    </location>
</feature>
<dbReference type="GO" id="GO:0036122">
    <property type="term" value="F:BMP binding"/>
    <property type="evidence" value="ECO:0007669"/>
    <property type="project" value="Ensembl"/>
</dbReference>
<keyword evidence="3" id="KW-0202">Cytokine</keyword>
<dbReference type="GO" id="GO:0035137">
    <property type="term" value="P:hindlimb morphogenesis"/>
    <property type="evidence" value="ECO:0007669"/>
    <property type="project" value="Ensembl"/>
</dbReference>
<dbReference type="Ensembl" id="ENSMFAT00000006264.2">
    <property type="protein sequence ID" value="ENSMFAP00000032043.2"/>
    <property type="gene ID" value="ENSMFAG00000037058.2"/>
</dbReference>
<comment type="subcellular location">
    <subcellularLocation>
        <location evidence="1">Secreted</location>
    </subcellularLocation>
</comment>
<sequence>MRLPKLLTFLLWYLAWLDLEFICTVLGAPDWGQKAQGTRPGLAKAEAKERPPLARNVFRPGGHSYGGGAANARAKGGTGHTGGLTQPKKDEPKKLPPRPGGPEPKPGHPPQTRQATARTVTPKGQLPGGKVPPKAGSVPSSFLLKKAREPGSPREPKEPFRPPPITPHEYMLSLYRTLSDADRKGGNSSVKLEAGLANTITSFIDKGQDDRGPVVRKQRYVFDISALEKDGLLGAELRILRKKPSDTAKSAAPVGGRAAQLKLSSCPSGRQPAWTDLAGRCSTSGSSSETLRTRPSCAWSWRPGSGAGPCDLRGLGFDRAARQVHEKALFLVFGRTKKRDLFFNEIKARSGQDDKTVYEYLFSQRRKRRAPLATRQGKRPSKNLKARCSRKALHVNFKDMGWDDWIIAPLEYEAFHCEGLCEFPLRSHLEPTNHAVIQTLMNSMDPESTPPTCCVPTRLSPISILFIDSANNVVYKQYEDMVVESCGCR</sequence>
<dbReference type="PANTHER" id="PTHR11848:SF44">
    <property type="entry name" value="GROWTH_DIFFERENTIATION FACTOR 5"/>
    <property type="match status" value="1"/>
</dbReference>
<dbReference type="STRING" id="9541.ENSMFAP00000032043"/>
<dbReference type="InterPro" id="IPR001111">
    <property type="entry name" value="TGF-b_propeptide"/>
</dbReference>
<evidence type="ECO:0000313" key="14">
    <source>
        <dbReference type="Ensembl" id="ENSMFAP00000032043.2"/>
    </source>
</evidence>
<reference evidence="14 15" key="1">
    <citation type="submission" date="2013-03" db="EMBL/GenBank/DDBJ databases">
        <authorList>
            <person name="Warren W."/>
            <person name="Wilson R.K."/>
        </authorList>
    </citation>
    <scope>NUCLEOTIDE SEQUENCE</scope>
</reference>
<evidence type="ECO:0000256" key="4">
    <source>
        <dbReference type="ARBA" id="ARBA00022525"/>
    </source>
</evidence>
<evidence type="ECO:0000256" key="10">
    <source>
        <dbReference type="RuleBase" id="RU000354"/>
    </source>
</evidence>
<gene>
    <name evidence="14" type="primary">GDF5</name>
</gene>
<dbReference type="Pfam" id="PF00019">
    <property type="entry name" value="TGF_beta"/>
    <property type="match status" value="1"/>
</dbReference>
<evidence type="ECO:0000256" key="8">
    <source>
        <dbReference type="ARBA" id="ARBA00023157"/>
    </source>
</evidence>
<dbReference type="GO" id="GO:0040014">
    <property type="term" value="P:regulation of multicellular organism growth"/>
    <property type="evidence" value="ECO:0007669"/>
    <property type="project" value="Ensembl"/>
</dbReference>
<protein>
    <submittedName>
        <fullName evidence="14">Growth differentiation factor 5</fullName>
    </submittedName>
</protein>
<dbReference type="GO" id="GO:0050680">
    <property type="term" value="P:negative regulation of epithelial cell proliferation"/>
    <property type="evidence" value="ECO:0007669"/>
    <property type="project" value="Ensembl"/>
</dbReference>
<dbReference type="InterPro" id="IPR017948">
    <property type="entry name" value="TGFb_CS"/>
</dbReference>
<dbReference type="Gene3D" id="2.10.90.10">
    <property type="entry name" value="Cystine-knot cytokines"/>
    <property type="match status" value="1"/>
</dbReference>
<dbReference type="GO" id="GO:0060391">
    <property type="term" value="P:positive regulation of SMAD protein signal transduction"/>
    <property type="evidence" value="ECO:0007669"/>
    <property type="project" value="Ensembl"/>
</dbReference>
<dbReference type="CDD" id="cd19399">
    <property type="entry name" value="TGF_beta_GDF5"/>
    <property type="match status" value="1"/>
</dbReference>
<dbReference type="GO" id="GO:2001054">
    <property type="term" value="P:negative regulation of mesenchymal cell apoptotic process"/>
    <property type="evidence" value="ECO:0007669"/>
    <property type="project" value="Ensembl"/>
</dbReference>
<dbReference type="PROSITE" id="PS00250">
    <property type="entry name" value="TGF_BETA_1"/>
    <property type="match status" value="1"/>
</dbReference>
<dbReference type="VEuPathDB" id="HostDB:ENSMFAG00000037058"/>
<feature type="compositionally biased region" description="Pro residues" evidence="11">
    <location>
        <begin position="97"/>
        <end position="109"/>
    </location>
</feature>
<dbReference type="InterPro" id="IPR029034">
    <property type="entry name" value="Cystine-knot_cytokine"/>
</dbReference>
<dbReference type="GO" id="GO:0030326">
    <property type="term" value="P:embryonic limb morphogenesis"/>
    <property type="evidence" value="ECO:0007669"/>
    <property type="project" value="Ensembl"/>
</dbReference>
<dbReference type="GO" id="GO:0042802">
    <property type="term" value="F:identical protein binding"/>
    <property type="evidence" value="ECO:0007669"/>
    <property type="project" value="Ensembl"/>
</dbReference>
<keyword evidence="7 10" id="KW-0339">Growth factor</keyword>
<evidence type="ECO:0000256" key="5">
    <source>
        <dbReference type="ARBA" id="ARBA00022685"/>
    </source>
</evidence>
<dbReference type="Proteomes" id="UP000233100">
    <property type="component" value="Chromosome 10"/>
</dbReference>
<evidence type="ECO:0000256" key="12">
    <source>
        <dbReference type="SAM" id="SignalP"/>
    </source>
</evidence>
<proteinExistence type="inferred from homology"/>
<keyword evidence="5" id="KW-0165">Cleavage on pair of basic residues</keyword>
<keyword evidence="4" id="KW-0964">Secreted</keyword>
<organism evidence="14 15">
    <name type="scientific">Macaca fascicularis</name>
    <name type="common">Crab-eating macaque</name>
    <name type="synonym">Cynomolgus monkey</name>
    <dbReference type="NCBI Taxonomy" id="9541"/>
    <lineage>
        <taxon>Eukaryota</taxon>
        <taxon>Metazoa</taxon>
        <taxon>Chordata</taxon>
        <taxon>Craniata</taxon>
        <taxon>Vertebrata</taxon>
        <taxon>Euteleostomi</taxon>
        <taxon>Mammalia</taxon>
        <taxon>Eutheria</taxon>
        <taxon>Euarchontoglires</taxon>
        <taxon>Primates</taxon>
        <taxon>Haplorrhini</taxon>
        <taxon>Catarrhini</taxon>
        <taxon>Cercopithecidae</taxon>
        <taxon>Cercopithecinae</taxon>
        <taxon>Macaca</taxon>
    </lineage>
</organism>
<keyword evidence="9" id="KW-0325">Glycoprotein</keyword>
<keyword evidence="15" id="KW-1185">Reference proteome</keyword>
<dbReference type="AlphaFoldDB" id="A0A2K5W4R5"/>
<dbReference type="GO" id="GO:0032331">
    <property type="term" value="P:negative regulation of chondrocyte differentiation"/>
    <property type="evidence" value="ECO:0007669"/>
    <property type="project" value="Ensembl"/>
</dbReference>
<dbReference type="GO" id="GO:0002062">
    <property type="term" value="P:chondrocyte differentiation"/>
    <property type="evidence" value="ECO:0007669"/>
    <property type="project" value="Ensembl"/>
</dbReference>
<dbReference type="GO" id="GO:0060591">
    <property type="term" value="P:chondroblast differentiation"/>
    <property type="evidence" value="ECO:0007669"/>
    <property type="project" value="Ensembl"/>
</dbReference>
<dbReference type="SMART" id="SM00204">
    <property type="entry name" value="TGFB"/>
    <property type="match status" value="1"/>
</dbReference>
<accession>A0A2K5W4R5</accession>
<keyword evidence="8" id="KW-1015">Disulfide bond</keyword>
<feature type="domain" description="TGF-beta family profile" evidence="13">
    <location>
        <begin position="366"/>
        <end position="489"/>
    </location>
</feature>
<dbReference type="Pfam" id="PF00688">
    <property type="entry name" value="TGFb_propeptide"/>
    <property type="match status" value="1"/>
</dbReference>
<dbReference type="InterPro" id="IPR001839">
    <property type="entry name" value="TGF-b_C"/>
</dbReference>
<dbReference type="GO" id="GO:0032332">
    <property type="term" value="P:positive regulation of chondrocyte differentiation"/>
    <property type="evidence" value="ECO:0007669"/>
    <property type="project" value="Ensembl"/>
</dbReference>
<reference evidence="14" key="3">
    <citation type="submission" date="2025-09" db="UniProtKB">
        <authorList>
            <consortium name="Ensembl"/>
        </authorList>
    </citation>
    <scope>IDENTIFICATION</scope>
</reference>
<dbReference type="GO" id="GO:0005615">
    <property type="term" value="C:extracellular space"/>
    <property type="evidence" value="ECO:0007669"/>
    <property type="project" value="UniProtKB-KW"/>
</dbReference>
<keyword evidence="6 12" id="KW-0732">Signal</keyword>
<name>A0A2K5W4R5_MACFA</name>
<dbReference type="FunFam" id="2.10.90.10:FF:000001">
    <property type="entry name" value="Bone morphogenetic protein 4"/>
    <property type="match status" value="1"/>
</dbReference>
<dbReference type="GO" id="GO:0030513">
    <property type="term" value="P:positive regulation of BMP signaling pathway"/>
    <property type="evidence" value="ECO:0007669"/>
    <property type="project" value="Ensembl"/>
</dbReference>
<dbReference type="InterPro" id="IPR015615">
    <property type="entry name" value="TGF-beta-rel"/>
</dbReference>
<evidence type="ECO:0000256" key="7">
    <source>
        <dbReference type="ARBA" id="ARBA00023030"/>
    </source>
</evidence>
<dbReference type="GeneTree" id="ENSGT00940000160455"/>
<evidence type="ECO:0000256" key="3">
    <source>
        <dbReference type="ARBA" id="ARBA00022514"/>
    </source>
</evidence>
<dbReference type="GO" id="GO:0008083">
    <property type="term" value="F:growth factor activity"/>
    <property type="evidence" value="ECO:0007669"/>
    <property type="project" value="UniProtKB-KW"/>
</dbReference>
<comment type="similarity">
    <text evidence="2 10">Belongs to the TGF-beta family.</text>
</comment>
<feature type="signal peptide" evidence="12">
    <location>
        <begin position="1"/>
        <end position="27"/>
    </location>
</feature>
<dbReference type="GO" id="GO:0005125">
    <property type="term" value="F:cytokine activity"/>
    <property type="evidence" value="ECO:0007669"/>
    <property type="project" value="UniProtKB-KW"/>
</dbReference>
<evidence type="ECO:0000256" key="9">
    <source>
        <dbReference type="ARBA" id="ARBA00023180"/>
    </source>
</evidence>
<feature type="region of interest" description="Disordered" evidence="11">
    <location>
        <begin position="33"/>
        <end position="167"/>
    </location>
</feature>
<evidence type="ECO:0000256" key="2">
    <source>
        <dbReference type="ARBA" id="ARBA00006656"/>
    </source>
</evidence>
<dbReference type="GO" id="GO:0035136">
    <property type="term" value="P:forelimb morphogenesis"/>
    <property type="evidence" value="ECO:0007669"/>
    <property type="project" value="Ensembl"/>
</dbReference>
<evidence type="ECO:0000313" key="15">
    <source>
        <dbReference type="Proteomes" id="UP000233100"/>
    </source>
</evidence>
<reference evidence="14" key="2">
    <citation type="submission" date="2025-08" db="UniProtKB">
        <authorList>
            <consortium name="Ensembl"/>
        </authorList>
    </citation>
    <scope>IDENTIFICATION</scope>
</reference>
<dbReference type="PROSITE" id="PS51362">
    <property type="entry name" value="TGF_BETA_2"/>
    <property type="match status" value="1"/>
</dbReference>
<dbReference type="GO" id="GO:0030509">
    <property type="term" value="P:BMP signaling pathway"/>
    <property type="evidence" value="ECO:0007669"/>
    <property type="project" value="Ensembl"/>
</dbReference>
<dbReference type="SUPFAM" id="SSF57501">
    <property type="entry name" value="Cystine-knot cytokines"/>
    <property type="match status" value="1"/>
</dbReference>
<evidence type="ECO:0000256" key="6">
    <source>
        <dbReference type="ARBA" id="ARBA00022729"/>
    </source>
</evidence>